<dbReference type="InterPro" id="IPR046846">
    <property type="entry name" value="PKAT_KLD"/>
</dbReference>
<organism evidence="6 7">
    <name type="scientific">Pogona vitticeps</name>
    <name type="common">central bearded dragon</name>
    <dbReference type="NCBI Taxonomy" id="103695"/>
    <lineage>
        <taxon>Eukaryota</taxon>
        <taxon>Metazoa</taxon>
        <taxon>Chordata</taxon>
        <taxon>Craniata</taxon>
        <taxon>Vertebrata</taxon>
        <taxon>Euteleostomi</taxon>
        <taxon>Lepidosauria</taxon>
        <taxon>Squamata</taxon>
        <taxon>Bifurcata</taxon>
        <taxon>Unidentata</taxon>
        <taxon>Episquamata</taxon>
        <taxon>Toxicofera</taxon>
        <taxon>Iguania</taxon>
        <taxon>Acrodonta</taxon>
        <taxon>Agamidae</taxon>
        <taxon>Amphibolurinae</taxon>
        <taxon>Pogona</taxon>
    </lineage>
</organism>
<keyword evidence="4" id="KW-0472">Membrane</keyword>
<evidence type="ECO:0000256" key="1">
    <source>
        <dbReference type="ARBA" id="ARBA00022729"/>
    </source>
</evidence>
<gene>
    <name evidence="7" type="primary">TMEM130</name>
</gene>
<dbReference type="InterPro" id="IPR045219">
    <property type="entry name" value="PKAT"/>
</dbReference>
<sequence>MEKEQDQGTYKHLCREPVLLVSAAKRWREGPLPPRHLALKNQTSSSSHTTRHETPGGEGRPVQYDLEVTNNGPITKDAQATIHCTLHMKNERSSSVRGQQYQFNWIYAPLTLVEKLEQGANSTIVVTSPFPGVFSVSVQVAPAGCWFCPTLARGLTVLQISEFIVGNLSVTQIENSSIPEKFGSHPATATLILVSFLLHDPSHYFHSASFVYNWDFGDGTKLTTDEPSVYHNYSTPGTCVVRLEVTAEWRQHRMKTEHSRKLVQRTGHFAAALELLDAVQSINIIGSTEARVMENLNFSLHIKGSPPLGLCWLIKTECVPLEGDQCHLVVTNATDYSLNHVFSDAGQYCLSVRVENGVNRLQSYREIQVKPLGIHPALFVLPCLALLSVMLGLAVYVTFRSNPQQKDLVEVADFDFSPVSDKTPSASGWSCGPLCCQMCVLCPSQESCNTVREHHHLLHPLRKPVKMYTR</sequence>
<keyword evidence="2" id="KW-0325">Glycoprotein</keyword>
<keyword evidence="4 7" id="KW-0812">Transmembrane</keyword>
<dbReference type="RefSeq" id="XP_072838632.1">
    <property type="nucleotide sequence ID" value="XM_072982531.1"/>
</dbReference>
<dbReference type="Pfam" id="PF00801">
    <property type="entry name" value="PKD"/>
    <property type="match status" value="1"/>
</dbReference>
<dbReference type="Proteomes" id="UP001652642">
    <property type="component" value="Chromosome 13"/>
</dbReference>
<feature type="domain" description="PKD" evidence="5">
    <location>
        <begin position="212"/>
        <end position="246"/>
    </location>
</feature>
<dbReference type="InterPro" id="IPR013783">
    <property type="entry name" value="Ig-like_fold"/>
</dbReference>
<dbReference type="CDD" id="cd00146">
    <property type="entry name" value="PKD"/>
    <property type="match status" value="1"/>
</dbReference>
<keyword evidence="1" id="KW-0732">Signal</keyword>
<evidence type="ECO:0000313" key="7">
    <source>
        <dbReference type="RefSeq" id="XP_072838632.1"/>
    </source>
</evidence>
<dbReference type="SUPFAM" id="SSF49299">
    <property type="entry name" value="PKD domain"/>
    <property type="match status" value="2"/>
</dbReference>
<feature type="region of interest" description="Disordered" evidence="3">
    <location>
        <begin position="31"/>
        <end position="63"/>
    </location>
</feature>
<reference evidence="7" key="1">
    <citation type="submission" date="2025-08" db="UniProtKB">
        <authorList>
            <consortium name="RefSeq"/>
        </authorList>
    </citation>
    <scope>IDENTIFICATION</scope>
</reference>
<dbReference type="PANTHER" id="PTHR11861:SF10">
    <property type="entry name" value="TRANSMEMBRANE PROTEIN 130"/>
    <property type="match status" value="1"/>
</dbReference>
<evidence type="ECO:0000313" key="6">
    <source>
        <dbReference type="Proteomes" id="UP001652642"/>
    </source>
</evidence>
<feature type="transmembrane region" description="Helical" evidence="4">
    <location>
        <begin position="377"/>
        <end position="399"/>
    </location>
</feature>
<evidence type="ECO:0000256" key="3">
    <source>
        <dbReference type="SAM" id="MobiDB-lite"/>
    </source>
</evidence>
<accession>A0ABM5EZQ7</accession>
<protein>
    <submittedName>
        <fullName evidence="7">Transmembrane protein 130 isoform X1</fullName>
    </submittedName>
</protein>
<dbReference type="InterPro" id="IPR035986">
    <property type="entry name" value="PKD_dom_sf"/>
</dbReference>
<proteinExistence type="predicted"/>
<evidence type="ECO:0000259" key="5">
    <source>
        <dbReference type="PROSITE" id="PS50093"/>
    </source>
</evidence>
<dbReference type="Gene3D" id="2.60.40.10">
    <property type="entry name" value="Immunoglobulins"/>
    <property type="match status" value="1"/>
</dbReference>
<dbReference type="PROSITE" id="PS50093">
    <property type="entry name" value="PKD"/>
    <property type="match status" value="1"/>
</dbReference>
<dbReference type="PANTHER" id="PTHR11861">
    <property type="entry name" value="MELANOCYTE PROTEIN PMEL 17-RELATED"/>
    <property type="match status" value="1"/>
</dbReference>
<dbReference type="Pfam" id="PF20433">
    <property type="entry name" value="PKAT_KLD"/>
    <property type="match status" value="1"/>
</dbReference>
<dbReference type="InterPro" id="IPR000601">
    <property type="entry name" value="PKD_dom"/>
</dbReference>
<evidence type="ECO:0000256" key="2">
    <source>
        <dbReference type="ARBA" id="ARBA00023180"/>
    </source>
</evidence>
<keyword evidence="6" id="KW-1185">Reference proteome</keyword>
<name>A0ABM5EZQ7_9SAUR</name>
<dbReference type="GeneID" id="110087256"/>
<evidence type="ECO:0000256" key="4">
    <source>
        <dbReference type="SAM" id="Phobius"/>
    </source>
</evidence>
<keyword evidence="4" id="KW-1133">Transmembrane helix</keyword>